<evidence type="ECO:0000256" key="5">
    <source>
        <dbReference type="ARBA" id="ARBA00022598"/>
    </source>
</evidence>
<dbReference type="GO" id="GO:0005737">
    <property type="term" value="C:cytoplasm"/>
    <property type="evidence" value="ECO:0007669"/>
    <property type="project" value="UniProtKB-SubCell"/>
</dbReference>
<evidence type="ECO:0000256" key="11">
    <source>
        <dbReference type="HAMAP-Rule" id="MF_00123"/>
    </source>
</evidence>
<dbReference type="CDD" id="cd00671">
    <property type="entry name" value="ArgRS_core"/>
    <property type="match status" value="1"/>
</dbReference>
<dbReference type="PANTHER" id="PTHR11956">
    <property type="entry name" value="ARGINYL-TRNA SYNTHETASE"/>
    <property type="match status" value="1"/>
</dbReference>
<keyword evidence="5 11" id="KW-0436">Ligase</keyword>
<keyword evidence="9 11" id="KW-0030">Aminoacyl-tRNA synthetase</keyword>
<keyword evidence="18" id="KW-1185">Reference proteome</keyword>
<dbReference type="InterPro" id="IPR001412">
    <property type="entry name" value="aa-tRNA-synth_I_CS"/>
</dbReference>
<name>A0A099TZY8_9HELI</name>
<comment type="catalytic activity">
    <reaction evidence="10 11">
        <text>tRNA(Arg) + L-arginine + ATP = L-arginyl-tRNA(Arg) + AMP + diphosphate</text>
        <dbReference type="Rhea" id="RHEA:20301"/>
        <dbReference type="Rhea" id="RHEA-COMP:9658"/>
        <dbReference type="Rhea" id="RHEA-COMP:9673"/>
        <dbReference type="ChEBI" id="CHEBI:30616"/>
        <dbReference type="ChEBI" id="CHEBI:32682"/>
        <dbReference type="ChEBI" id="CHEBI:33019"/>
        <dbReference type="ChEBI" id="CHEBI:78442"/>
        <dbReference type="ChEBI" id="CHEBI:78513"/>
        <dbReference type="ChEBI" id="CHEBI:456215"/>
        <dbReference type="EC" id="6.1.1.19"/>
    </reaction>
</comment>
<dbReference type="PANTHER" id="PTHR11956:SF5">
    <property type="entry name" value="ARGININE--TRNA LIGASE, CYTOPLASMIC"/>
    <property type="match status" value="1"/>
</dbReference>
<dbReference type="SUPFAM" id="SSF52374">
    <property type="entry name" value="Nucleotidylyl transferase"/>
    <property type="match status" value="1"/>
</dbReference>
<evidence type="ECO:0000313" key="17">
    <source>
        <dbReference type="Proteomes" id="UP000029922"/>
    </source>
</evidence>
<dbReference type="InterPro" id="IPR014729">
    <property type="entry name" value="Rossmann-like_a/b/a_fold"/>
</dbReference>
<dbReference type="InterPro" id="IPR035684">
    <property type="entry name" value="ArgRS_core"/>
</dbReference>
<comment type="subcellular location">
    <subcellularLocation>
        <location evidence="1 11">Cytoplasm</location>
    </subcellularLocation>
</comment>
<feature type="domain" description="DALR anticodon binding" evidence="13">
    <location>
        <begin position="452"/>
        <end position="578"/>
    </location>
</feature>
<feature type="short sequence motif" description="'HIGH' region" evidence="11">
    <location>
        <begin position="150"/>
        <end position="160"/>
    </location>
</feature>
<organism evidence="15 18">
    <name type="scientific">Helicobacter muridarum</name>
    <dbReference type="NCBI Taxonomy" id="216"/>
    <lineage>
        <taxon>Bacteria</taxon>
        <taxon>Pseudomonadati</taxon>
        <taxon>Campylobacterota</taxon>
        <taxon>Epsilonproteobacteria</taxon>
        <taxon>Campylobacterales</taxon>
        <taxon>Helicobacteraceae</taxon>
        <taxon>Helicobacter</taxon>
    </lineage>
</organism>
<comment type="subunit">
    <text evidence="3 11">Monomer.</text>
</comment>
<dbReference type="InterPro" id="IPR036695">
    <property type="entry name" value="Arg-tRNA-synth_N_sf"/>
</dbReference>
<evidence type="ECO:0000259" key="13">
    <source>
        <dbReference type="SMART" id="SM00836"/>
    </source>
</evidence>
<dbReference type="SMART" id="SM01016">
    <property type="entry name" value="Arg_tRNA_synt_N"/>
    <property type="match status" value="1"/>
</dbReference>
<feature type="domain" description="Arginyl tRNA synthetase N-terminal" evidence="14">
    <location>
        <begin position="3"/>
        <end position="114"/>
    </location>
</feature>
<evidence type="ECO:0000256" key="2">
    <source>
        <dbReference type="ARBA" id="ARBA00005594"/>
    </source>
</evidence>
<dbReference type="Pfam" id="PF00750">
    <property type="entry name" value="tRNA-synt_1d"/>
    <property type="match status" value="1"/>
</dbReference>
<dbReference type="SUPFAM" id="SSF47323">
    <property type="entry name" value="Anticodon-binding domain of a subclass of class I aminoacyl-tRNA synthetases"/>
    <property type="match status" value="1"/>
</dbReference>
<keyword evidence="8 11" id="KW-0648">Protein biosynthesis</keyword>
<dbReference type="STRING" id="216.LS73_07335"/>
<keyword evidence="7 11" id="KW-0067">ATP-binding</keyword>
<dbReference type="InterPro" id="IPR001278">
    <property type="entry name" value="Arg-tRNA-ligase"/>
</dbReference>
<gene>
    <name evidence="11 15" type="primary">argS</name>
    <name evidence="16" type="ORF">LS73_007520</name>
    <name evidence="15" type="ORF">NCTC12714_00944</name>
</gene>
<dbReference type="EC" id="6.1.1.19" evidence="11"/>
<evidence type="ECO:0000313" key="15">
    <source>
        <dbReference type="EMBL" id="STQ86148.1"/>
    </source>
</evidence>
<dbReference type="InterPro" id="IPR008909">
    <property type="entry name" value="DALR_anticod-bd"/>
</dbReference>
<evidence type="ECO:0000256" key="9">
    <source>
        <dbReference type="ARBA" id="ARBA00023146"/>
    </source>
</evidence>
<dbReference type="SUPFAM" id="SSF55190">
    <property type="entry name" value="Arginyl-tRNA synthetase (ArgRS), N-terminal 'additional' domain"/>
    <property type="match status" value="1"/>
</dbReference>
<evidence type="ECO:0000256" key="4">
    <source>
        <dbReference type="ARBA" id="ARBA00022490"/>
    </source>
</evidence>
<evidence type="ECO:0000256" key="12">
    <source>
        <dbReference type="RuleBase" id="RU363038"/>
    </source>
</evidence>
<dbReference type="Gene3D" id="1.10.730.10">
    <property type="entry name" value="Isoleucyl-tRNA Synthetase, Domain 1"/>
    <property type="match status" value="1"/>
</dbReference>
<comment type="similarity">
    <text evidence="2 11 12">Belongs to the class-I aminoacyl-tRNA synthetase family.</text>
</comment>
<reference evidence="15 18" key="2">
    <citation type="submission" date="2018-06" db="EMBL/GenBank/DDBJ databases">
        <authorList>
            <consortium name="Pathogen Informatics"/>
            <person name="Doyle S."/>
        </authorList>
    </citation>
    <scope>NUCLEOTIDE SEQUENCE [LARGE SCALE GENOMIC DNA]</scope>
    <source>
        <strain evidence="15 18">NCTC12714</strain>
    </source>
</reference>
<dbReference type="PROSITE" id="PS00178">
    <property type="entry name" value="AA_TRNA_LIGASE_I"/>
    <property type="match status" value="1"/>
</dbReference>
<evidence type="ECO:0000256" key="8">
    <source>
        <dbReference type="ARBA" id="ARBA00022917"/>
    </source>
</evidence>
<keyword evidence="6 11" id="KW-0547">Nucleotide-binding</keyword>
<protein>
    <recommendedName>
        <fullName evidence="11">Arginine--tRNA ligase</fullName>
        <ecNumber evidence="11">6.1.1.19</ecNumber>
    </recommendedName>
    <alternativeName>
        <fullName evidence="11">Arginyl-tRNA synthetase</fullName>
        <shortName evidence="11">ArgRS</shortName>
    </alternativeName>
</protein>
<reference evidence="16 17" key="1">
    <citation type="journal article" date="2014" name="Genome Announc.">
        <title>Draft genome sequences of eight enterohepatic helicobacter species isolated from both laboratory and wild rodents.</title>
        <authorList>
            <person name="Sheh A."/>
            <person name="Shen Z."/>
            <person name="Fox J.G."/>
        </authorList>
    </citation>
    <scope>NUCLEOTIDE SEQUENCE [LARGE SCALE GENOMIC DNA]</scope>
    <source>
        <strain evidence="16 17">ST1</strain>
    </source>
</reference>
<dbReference type="Gene3D" id="3.40.50.620">
    <property type="entry name" value="HUPs"/>
    <property type="match status" value="1"/>
</dbReference>
<dbReference type="PRINTS" id="PR01038">
    <property type="entry name" value="TRNASYNTHARG"/>
</dbReference>
<dbReference type="AlphaFoldDB" id="A0A099TZY8"/>
<dbReference type="OrthoDB" id="9803211at2"/>
<evidence type="ECO:0000259" key="14">
    <source>
        <dbReference type="SMART" id="SM01016"/>
    </source>
</evidence>
<evidence type="ECO:0000313" key="16">
    <source>
        <dbReference type="EMBL" id="TLD99265.1"/>
    </source>
</evidence>
<evidence type="ECO:0000256" key="6">
    <source>
        <dbReference type="ARBA" id="ARBA00022741"/>
    </source>
</evidence>
<proteinExistence type="inferred from homology"/>
<evidence type="ECO:0000313" key="18">
    <source>
        <dbReference type="Proteomes" id="UP000255139"/>
    </source>
</evidence>
<dbReference type="Gene3D" id="3.30.1360.70">
    <property type="entry name" value="Arginyl tRNA synthetase N-terminal domain"/>
    <property type="match status" value="1"/>
</dbReference>
<keyword evidence="4 11" id="KW-0963">Cytoplasm</keyword>
<sequence length="578" mass="65689">MHYKVKEILAKYINEFLYEVDSSLDSFNPQDVPLGYPKDKQYGHFSTTISFILAKRLRKSPNNIANDIAKFINQRYIHISDCYSISSLSNSIDHNNHLVFEEVVALNGYLNIKLSLIFFEHEINLKLSSPHDFAKGEEKNHKILLEYVSANPTGPLHIGHARGAVFGSALQRVGKHLGYDIIGEYYVNDAGSQIDMLALSVFNAVASILDLDLVEGEIYRGEYIDDIARAAILHFGEGYFTKDFQSIIIDIGLYAKDLMLNRIKSNLSAADIVFDSFVSEKSLYCKWQDTLDTLKSNGALDIRDGAIWLKSSLKNDEKDRVLVRDSGEPTYMAGDIIYHRDKFDRGFDSYINIWGADHHGYIARIKASIDFLGYDSDKLDILLAQMVNLLKAGKPYKMSKRAGNFILMEDIINDIGSDSLKFIFLSKALGTHLEFDVDVINKQDSSNPLFYINYANARIHTLLKKSDLSKDEILSSSIVDIYKLAKLDNIEELRDELVNLMVSALSFSYILRQSYEEKELHKICEYLKNLAKQLHVFYNSYKILQTPLEAQILKVFMLVSLSLSTGFSLLGIEIKTQM</sequence>
<dbReference type="HAMAP" id="MF_00123">
    <property type="entry name" value="Arg_tRNA_synth"/>
    <property type="match status" value="1"/>
</dbReference>
<evidence type="ECO:0000256" key="7">
    <source>
        <dbReference type="ARBA" id="ARBA00022840"/>
    </source>
</evidence>
<dbReference type="Proteomes" id="UP000255139">
    <property type="component" value="Unassembled WGS sequence"/>
</dbReference>
<dbReference type="InterPro" id="IPR009080">
    <property type="entry name" value="tRNAsynth_Ia_anticodon-bd"/>
</dbReference>
<evidence type="ECO:0000256" key="10">
    <source>
        <dbReference type="ARBA" id="ARBA00049339"/>
    </source>
</evidence>
<dbReference type="RefSeq" id="WP_034558611.1">
    <property type="nucleotide sequence ID" value="NZ_FZML01000043.1"/>
</dbReference>
<dbReference type="FunFam" id="3.40.50.620:FF:000062">
    <property type="entry name" value="Arginine--tRNA ligase"/>
    <property type="match status" value="1"/>
</dbReference>
<dbReference type="Proteomes" id="UP000029922">
    <property type="component" value="Unassembled WGS sequence"/>
</dbReference>
<evidence type="ECO:0000256" key="3">
    <source>
        <dbReference type="ARBA" id="ARBA00011245"/>
    </source>
</evidence>
<dbReference type="InterPro" id="IPR005148">
    <property type="entry name" value="Arg-tRNA-synth_N"/>
</dbReference>
<dbReference type="GO" id="GO:0006420">
    <property type="term" value="P:arginyl-tRNA aminoacylation"/>
    <property type="evidence" value="ECO:0007669"/>
    <property type="project" value="UniProtKB-UniRule"/>
</dbReference>
<dbReference type="GO" id="GO:0005524">
    <property type="term" value="F:ATP binding"/>
    <property type="evidence" value="ECO:0007669"/>
    <property type="project" value="UniProtKB-UniRule"/>
</dbReference>
<dbReference type="EMBL" id="JRPD02000019">
    <property type="protein sequence ID" value="TLD99265.1"/>
    <property type="molecule type" value="Genomic_DNA"/>
</dbReference>
<dbReference type="Pfam" id="PF05746">
    <property type="entry name" value="DALR_1"/>
    <property type="match status" value="1"/>
</dbReference>
<accession>A0A099TZY8</accession>
<dbReference type="NCBIfam" id="TIGR00456">
    <property type="entry name" value="argS"/>
    <property type="match status" value="1"/>
</dbReference>
<evidence type="ECO:0000256" key="1">
    <source>
        <dbReference type="ARBA" id="ARBA00004496"/>
    </source>
</evidence>
<dbReference type="Pfam" id="PF03485">
    <property type="entry name" value="Arg_tRNA_synt_N"/>
    <property type="match status" value="1"/>
</dbReference>
<dbReference type="GO" id="GO:0004814">
    <property type="term" value="F:arginine-tRNA ligase activity"/>
    <property type="evidence" value="ECO:0007669"/>
    <property type="project" value="UniProtKB-UniRule"/>
</dbReference>
<dbReference type="EMBL" id="UGJE01000002">
    <property type="protein sequence ID" value="STQ86148.1"/>
    <property type="molecule type" value="Genomic_DNA"/>
</dbReference>
<dbReference type="SMART" id="SM00836">
    <property type="entry name" value="DALR_1"/>
    <property type="match status" value="1"/>
</dbReference>